<dbReference type="GO" id="GO:0003676">
    <property type="term" value="F:nucleic acid binding"/>
    <property type="evidence" value="ECO:0007669"/>
    <property type="project" value="InterPro"/>
</dbReference>
<evidence type="ECO:0000313" key="4">
    <source>
        <dbReference type="EMBL" id="KAF4505679.1"/>
    </source>
</evidence>
<evidence type="ECO:0000313" key="5">
    <source>
        <dbReference type="Proteomes" id="UP000557566"/>
    </source>
</evidence>
<protein>
    <recommendedName>
        <fullName evidence="6">Cleavage factor two protein 1</fullName>
    </recommendedName>
</protein>
<comment type="caution">
    <text evidence="4">The sequence shown here is derived from an EMBL/GenBank/DDBJ whole genome shotgun (WGS) entry which is preliminary data.</text>
</comment>
<dbReference type="PANTHER" id="PTHR10644">
    <property type="entry name" value="DNA REPAIR/RNA PROCESSING CPSF FAMILY"/>
    <property type="match status" value="1"/>
</dbReference>
<evidence type="ECO:0008006" key="6">
    <source>
        <dbReference type="Google" id="ProtNLM"/>
    </source>
</evidence>
<organism evidence="4 5">
    <name type="scientific">Ophiocordyceps sinensis</name>
    <dbReference type="NCBI Taxonomy" id="72228"/>
    <lineage>
        <taxon>Eukaryota</taxon>
        <taxon>Fungi</taxon>
        <taxon>Dikarya</taxon>
        <taxon>Ascomycota</taxon>
        <taxon>Pezizomycotina</taxon>
        <taxon>Sordariomycetes</taxon>
        <taxon>Hypocreomycetidae</taxon>
        <taxon>Hypocreales</taxon>
        <taxon>Ophiocordycipitaceae</taxon>
        <taxon>Ophiocordyceps</taxon>
    </lineage>
</organism>
<name>A0A8H4LUJ1_9HYPO</name>
<dbReference type="InterPro" id="IPR050358">
    <property type="entry name" value="RSE1/DDB1/CFT1"/>
</dbReference>
<gene>
    <name evidence="4" type="ORF">G6O67_007601</name>
</gene>
<dbReference type="Gene3D" id="2.130.10.10">
    <property type="entry name" value="YVTN repeat-like/Quinoprotein amine dehydrogenase"/>
    <property type="match status" value="2"/>
</dbReference>
<dbReference type="Proteomes" id="UP000557566">
    <property type="component" value="Unassembled WGS sequence"/>
</dbReference>
<dbReference type="EMBL" id="JAAVMX010000008">
    <property type="protein sequence ID" value="KAF4505679.1"/>
    <property type="molecule type" value="Genomic_DNA"/>
</dbReference>
<feature type="domain" description="RSE1/DDB1/CPSF1 second beta-propeller" evidence="3">
    <location>
        <begin position="580"/>
        <end position="981"/>
    </location>
</feature>
<proteinExistence type="predicted"/>
<feature type="compositionally biased region" description="Low complexity" evidence="1">
    <location>
        <begin position="1303"/>
        <end position="1317"/>
    </location>
</feature>
<dbReference type="InterPro" id="IPR015943">
    <property type="entry name" value="WD40/YVTN_repeat-like_dom_sf"/>
</dbReference>
<dbReference type="InterPro" id="IPR004871">
    <property type="entry name" value="RSE1/DDB1/CPSF1_C"/>
</dbReference>
<evidence type="ECO:0000256" key="1">
    <source>
        <dbReference type="SAM" id="MobiDB-lite"/>
    </source>
</evidence>
<sequence length="1444" mass="155739">MQAYTELAAPSAVTHSLSLPLTSATANNLVVAKGSLLQIFATIPISADLDPHAQRDEASKAEAQFDHRAHDDDGLESSFLGADTLLVRTDPSTNTKLVLVAEFPLAGTVIGLARVKLQSTASGGEALLLAYKAAKMSLNEWDPRKGSLETTSIHYYERDDLMGAPWELSLGEHVNYLEADPGSRCAALKFGSRNLAILPFTQSGEDLEMDDWHEDLDGPRTTKEPAGTVNRDAANPEAAYTPSFVLRLPLLDPTLLHPLHLAFLHEYREPTFGILSATEAPSSALGFKDQVSYKVFTLDLKQRASTTILSVTGLPRDLFKVVALPAPIGGALLVGCNELIHIDQSGKPNGVAVNGMAKQITSFSLADQSLFNWRLEGCAIEQLAIENGELLLVLNDGRLAIISFKIDGRTVSGITVKPVSPESGGDLVKSQVSCVSKLSKNSFFLGSESNDAIVLGWLRKQSQEKRKKSRFLDPELGLDADDLDWDDEEEDDLYADDAEGAKPAQAVNGTTRLGEVMFRIQDTLLSIAPIHDFTCGRSLPLSTGDDASLADGVVAQLQLACAVGRGKAGSIAILNRQIQPKIIGRFEFPEARGFWTMSVKKPAPKALGATAVVGGDYDSPGQHDRYMIVSKVDLDGYETSDVYALTAAGFETLKETEFEPAAGFTVEAGTMGKQMRIIQVLKSEVRCYDGDLGLAQILPMLDEETGTEPRVTSASISDQHLLLIRDDGSVLVAQMDSNNELEEMEKADGTLQSTKWASGCLYNDTRGTFQLRLGDKATGVGDSIVMFLLSSTGALHIYALPDLSKPVFMAESFTCIPPILSAGYTARRGANRESITEILAADLGDAVSQSPYLIVRHSSDDLTLYEPVRHQPNGASDLASTLLFKKTANTALAKSPEDTPRDETAEPPRFVPLRRCDNVNGYSTVFLPGPSPSFVLKSSKSTPKVIGLQGLGVGGMSAFHTEGCDRGFIYADSEGIARVTQLPEATNLTELGISVKKIPLDSDVGKISYHHPTGTYIAGCSAMEPFELPRDDDYHKEWVKEALSFPPTMPRGVLRLINPVTWTVIHSLELEPCESIESMRTLQLEVSEETKERRMLVTVGSALSKGEDLPTRGRVQVFDIVTVIPEPGRPETNRRLKLMAKEEIPRGGVTALSEVGTQGLMLVAQGQKCMVRGLKEDGSLLPVAFLDMNCHVASVRELPGTGLCLLADAFKGLWFAGYTEEPYTFKVLGKSGGRLPLLVADFLPDGEDLSMVAVDADGDMHILEFNPEHPKSLQGHLLLHRTTFSVTPNAPTCTLLLPRTLASSSPQQHQQQQQSPPSSRPHVLVLASPSGHLAALTPLPESTYRRLLSATNQLLPALAPHGGLHAKAHRLPDPQQHHARALAVGVETAASSGRAVVDGTLLARWAELGAPKQAEVAGKGGYDAVADLRADLEALLGWAGMAYF</sequence>
<evidence type="ECO:0000259" key="3">
    <source>
        <dbReference type="Pfam" id="PF23726"/>
    </source>
</evidence>
<dbReference type="GO" id="GO:0005634">
    <property type="term" value="C:nucleus"/>
    <property type="evidence" value="ECO:0007669"/>
    <property type="project" value="InterPro"/>
</dbReference>
<keyword evidence="5" id="KW-1185">Reference proteome</keyword>
<dbReference type="Pfam" id="PF23726">
    <property type="entry name" value="Beta-prop_RSE1_2nd"/>
    <property type="match status" value="1"/>
</dbReference>
<accession>A0A8H4LUJ1</accession>
<dbReference type="Pfam" id="PF03178">
    <property type="entry name" value="CPSF_A"/>
    <property type="match status" value="1"/>
</dbReference>
<feature type="region of interest" description="Disordered" evidence="1">
    <location>
        <begin position="1302"/>
        <end position="1322"/>
    </location>
</feature>
<reference evidence="4 5" key="1">
    <citation type="journal article" date="2020" name="Genome Biol. Evol.">
        <title>A new high-quality draft genome assembly of the Chinese cordyceps Ophiocordyceps sinensis.</title>
        <authorList>
            <person name="Shu R."/>
            <person name="Zhang J."/>
            <person name="Meng Q."/>
            <person name="Zhang H."/>
            <person name="Zhou G."/>
            <person name="Li M."/>
            <person name="Wu P."/>
            <person name="Zhao Y."/>
            <person name="Chen C."/>
            <person name="Qin Q."/>
        </authorList>
    </citation>
    <scope>NUCLEOTIDE SEQUENCE [LARGE SCALE GENOMIC DNA]</scope>
    <source>
        <strain evidence="4 5">IOZ07</strain>
    </source>
</reference>
<dbReference type="InterPro" id="IPR058543">
    <property type="entry name" value="Beta-prop_RSE1/DDB1/CPSF1_2nd"/>
</dbReference>
<feature type="domain" description="RSE1/DDB1/CPSF1 C-terminal" evidence="2">
    <location>
        <begin position="1053"/>
        <end position="1406"/>
    </location>
</feature>
<dbReference type="OrthoDB" id="6109at2759"/>
<evidence type="ECO:0000259" key="2">
    <source>
        <dbReference type="Pfam" id="PF03178"/>
    </source>
</evidence>